<keyword evidence="2" id="KW-1133">Transmembrane helix</keyword>
<dbReference type="GO" id="GO:0005935">
    <property type="term" value="C:cellular bud neck"/>
    <property type="evidence" value="ECO:0007669"/>
    <property type="project" value="TreeGrafter"/>
</dbReference>
<dbReference type="InterPro" id="IPR037504">
    <property type="entry name" value="PSI_induc_2"/>
</dbReference>
<organism evidence="3 4">
    <name type="scientific">Suhomyces tanzawaensis NRRL Y-17324</name>
    <dbReference type="NCBI Taxonomy" id="984487"/>
    <lineage>
        <taxon>Eukaryota</taxon>
        <taxon>Fungi</taxon>
        <taxon>Dikarya</taxon>
        <taxon>Ascomycota</taxon>
        <taxon>Saccharomycotina</taxon>
        <taxon>Pichiomycetes</taxon>
        <taxon>Debaryomycetaceae</taxon>
        <taxon>Suhomyces</taxon>
    </lineage>
</organism>
<keyword evidence="4" id="KW-1185">Reference proteome</keyword>
<feature type="compositionally biased region" description="Polar residues" evidence="1">
    <location>
        <begin position="139"/>
        <end position="153"/>
    </location>
</feature>
<accession>A0A1E4SGK7</accession>
<dbReference type="Proteomes" id="UP000094285">
    <property type="component" value="Unassembled WGS sequence"/>
</dbReference>
<evidence type="ECO:0000256" key="2">
    <source>
        <dbReference type="SAM" id="Phobius"/>
    </source>
</evidence>
<dbReference type="PANTHER" id="PTHR40018:SF1">
    <property type="entry name" value="[PSI+] INDUCTION PROTEIN 2"/>
    <property type="match status" value="1"/>
</dbReference>
<dbReference type="GeneID" id="30984298"/>
<gene>
    <name evidence="3" type="ORF">CANTADRAFT_53117</name>
</gene>
<dbReference type="RefSeq" id="XP_020063722.1">
    <property type="nucleotide sequence ID" value="XM_020210162.1"/>
</dbReference>
<feature type="transmembrane region" description="Helical" evidence="2">
    <location>
        <begin position="36"/>
        <end position="57"/>
    </location>
</feature>
<name>A0A1E4SGK7_9ASCO</name>
<sequence>MFINKLLPRDLANDVTTTAGSFKSWDTCMDNTTCKIVAIVGIVLAVLVCLWLISTVIRCCCMGVSCLEALCCCCCRSANTRYVEKQTPMHNPNMYAPVPPPMYQHRGVPPATSQPQQAYFTSNQGYEPVRTNEYHTDENPFSDSKNTYNGHHM</sequence>
<feature type="region of interest" description="Disordered" evidence="1">
    <location>
        <begin position="131"/>
        <end position="153"/>
    </location>
</feature>
<dbReference type="STRING" id="984487.A0A1E4SGK7"/>
<keyword evidence="2" id="KW-0812">Transmembrane</keyword>
<evidence type="ECO:0000256" key="1">
    <source>
        <dbReference type="SAM" id="MobiDB-lite"/>
    </source>
</evidence>
<dbReference type="AlphaFoldDB" id="A0A1E4SGK7"/>
<protein>
    <submittedName>
        <fullName evidence="3">Uncharacterized protein</fullName>
    </submittedName>
</protein>
<dbReference type="EMBL" id="KV453913">
    <property type="protein sequence ID" value="ODV78600.1"/>
    <property type="molecule type" value="Genomic_DNA"/>
</dbReference>
<reference evidence="4" key="1">
    <citation type="submission" date="2016-05" db="EMBL/GenBank/DDBJ databases">
        <title>Comparative genomics of biotechnologically important yeasts.</title>
        <authorList>
            <consortium name="DOE Joint Genome Institute"/>
            <person name="Riley R."/>
            <person name="Haridas S."/>
            <person name="Wolfe K.H."/>
            <person name="Lopes M.R."/>
            <person name="Hittinger C.T."/>
            <person name="Goker M."/>
            <person name="Salamov A."/>
            <person name="Wisecaver J."/>
            <person name="Long T.M."/>
            <person name="Aerts A.L."/>
            <person name="Barry K."/>
            <person name="Choi C."/>
            <person name="Clum A."/>
            <person name="Coughlan A.Y."/>
            <person name="Deshpande S."/>
            <person name="Douglass A.P."/>
            <person name="Hanson S.J."/>
            <person name="Klenk H.-P."/>
            <person name="Labutti K."/>
            <person name="Lapidus A."/>
            <person name="Lindquist E."/>
            <person name="Lipzen A."/>
            <person name="Meier-Kolthoff J.P."/>
            <person name="Ohm R.A."/>
            <person name="Otillar R.P."/>
            <person name="Pangilinan J."/>
            <person name="Peng Y."/>
            <person name="Rokas A."/>
            <person name="Rosa C.A."/>
            <person name="Scheuner C."/>
            <person name="Sibirny A.A."/>
            <person name="Slot J.C."/>
            <person name="Stielow J.B."/>
            <person name="Sun H."/>
            <person name="Kurtzman C.P."/>
            <person name="Blackwell M."/>
            <person name="Grigoriev I.V."/>
            <person name="Jeffries T.W."/>
        </authorList>
    </citation>
    <scope>NUCLEOTIDE SEQUENCE [LARGE SCALE GENOMIC DNA]</scope>
    <source>
        <strain evidence="4">NRRL Y-17324</strain>
    </source>
</reference>
<evidence type="ECO:0000313" key="3">
    <source>
        <dbReference type="EMBL" id="ODV78600.1"/>
    </source>
</evidence>
<keyword evidence="2" id="KW-0472">Membrane</keyword>
<dbReference type="PANTHER" id="PTHR40018">
    <property type="entry name" value="[PSI+] INDUCTION PROTEIN 2"/>
    <property type="match status" value="1"/>
</dbReference>
<dbReference type="GO" id="GO:0005886">
    <property type="term" value="C:plasma membrane"/>
    <property type="evidence" value="ECO:0007669"/>
    <property type="project" value="TreeGrafter"/>
</dbReference>
<proteinExistence type="predicted"/>
<dbReference type="OrthoDB" id="3980401at2759"/>
<evidence type="ECO:0000313" key="4">
    <source>
        <dbReference type="Proteomes" id="UP000094285"/>
    </source>
</evidence>